<evidence type="ECO:0000313" key="1">
    <source>
        <dbReference type="EMBL" id="MBB3940729.1"/>
    </source>
</evidence>
<accession>A0A7W6BZF8</accession>
<comment type="caution">
    <text evidence="1">The sequence shown here is derived from an EMBL/GenBank/DDBJ whole genome shotgun (WGS) entry which is preliminary data.</text>
</comment>
<keyword evidence="2" id="KW-1185">Reference proteome</keyword>
<dbReference type="EMBL" id="JACIDY010000005">
    <property type="protein sequence ID" value="MBB3940729.1"/>
    <property type="molecule type" value="Genomic_DNA"/>
</dbReference>
<proteinExistence type="predicted"/>
<dbReference type="Proteomes" id="UP000561459">
    <property type="component" value="Unassembled WGS sequence"/>
</dbReference>
<sequence length="159" mass="18041">MNLRILKKLSKRAAPYLPLFGDTREQFRSGRGDNYHGLIIRDRTCFERSPCHSSYAQGAYLWGGEVRICVQARAGHRYMISPPPHPLKGTIMVGGMSGYYEPEWDEETAFGALRQQVCYHFTDWEACASIDDVPGITRDLSTVSKLFAAADEMVRKRYG</sequence>
<evidence type="ECO:0000313" key="2">
    <source>
        <dbReference type="Proteomes" id="UP000561459"/>
    </source>
</evidence>
<reference evidence="1 2" key="1">
    <citation type="submission" date="2020-08" db="EMBL/GenBank/DDBJ databases">
        <title>Genomic Encyclopedia of Type Strains, Phase IV (KMG-IV): sequencing the most valuable type-strain genomes for metagenomic binning, comparative biology and taxonomic classification.</title>
        <authorList>
            <person name="Goeker M."/>
        </authorList>
    </citation>
    <scope>NUCLEOTIDE SEQUENCE [LARGE SCALE GENOMIC DNA]</scope>
    <source>
        <strain evidence="1 2">DSM 27568</strain>
    </source>
</reference>
<protein>
    <submittedName>
        <fullName evidence="1">Uncharacterized protein</fullName>
    </submittedName>
</protein>
<gene>
    <name evidence="1" type="ORF">GGR39_002386</name>
</gene>
<name>A0A7W6BZF8_9SPHN</name>
<organism evidence="1 2">
    <name type="scientific">Novosphingobium fluoreni</name>
    <dbReference type="NCBI Taxonomy" id="1391222"/>
    <lineage>
        <taxon>Bacteria</taxon>
        <taxon>Pseudomonadati</taxon>
        <taxon>Pseudomonadota</taxon>
        <taxon>Alphaproteobacteria</taxon>
        <taxon>Sphingomonadales</taxon>
        <taxon>Sphingomonadaceae</taxon>
        <taxon>Novosphingobium</taxon>
    </lineage>
</organism>
<dbReference type="AlphaFoldDB" id="A0A7W6BZF8"/>
<dbReference type="RefSeq" id="WP_183617314.1">
    <property type="nucleotide sequence ID" value="NZ_JACIDY010000005.1"/>
</dbReference>